<dbReference type="InterPro" id="IPR012902">
    <property type="entry name" value="N_methyl_site"/>
</dbReference>
<accession>A0A518H6V4</accession>
<dbReference type="InterPro" id="IPR027558">
    <property type="entry name" value="Pre_pil_HX9DG_C"/>
</dbReference>
<gene>
    <name evidence="2" type="primary">xcpT_18</name>
    <name evidence="2" type="ORF">ElP_45380</name>
</gene>
<dbReference type="Proteomes" id="UP000317835">
    <property type="component" value="Chromosome"/>
</dbReference>
<dbReference type="NCBIfam" id="TIGR04294">
    <property type="entry name" value="pre_pil_HX9DG"/>
    <property type="match status" value="1"/>
</dbReference>
<evidence type="ECO:0000313" key="3">
    <source>
        <dbReference type="Proteomes" id="UP000317835"/>
    </source>
</evidence>
<dbReference type="InterPro" id="IPR011453">
    <property type="entry name" value="DUF1559"/>
</dbReference>
<dbReference type="KEGG" id="tpla:ElP_45380"/>
<dbReference type="AlphaFoldDB" id="A0A518H6V4"/>
<reference evidence="2 3" key="1">
    <citation type="submission" date="2019-02" db="EMBL/GenBank/DDBJ databases">
        <title>Deep-cultivation of Planctomycetes and their phenomic and genomic characterization uncovers novel biology.</title>
        <authorList>
            <person name="Wiegand S."/>
            <person name="Jogler M."/>
            <person name="Boedeker C."/>
            <person name="Pinto D."/>
            <person name="Vollmers J."/>
            <person name="Rivas-Marin E."/>
            <person name="Kohn T."/>
            <person name="Peeters S.H."/>
            <person name="Heuer A."/>
            <person name="Rast P."/>
            <person name="Oberbeckmann S."/>
            <person name="Bunk B."/>
            <person name="Jeske O."/>
            <person name="Meyerdierks A."/>
            <person name="Storesund J.E."/>
            <person name="Kallscheuer N."/>
            <person name="Luecker S."/>
            <person name="Lage O.M."/>
            <person name="Pohl T."/>
            <person name="Merkel B.J."/>
            <person name="Hornburger P."/>
            <person name="Mueller R.-W."/>
            <person name="Bruemmer F."/>
            <person name="Labrenz M."/>
            <person name="Spormann A.M."/>
            <person name="Op den Camp H."/>
            <person name="Overmann J."/>
            <person name="Amann R."/>
            <person name="Jetten M.S.M."/>
            <person name="Mascher T."/>
            <person name="Medema M.H."/>
            <person name="Devos D.P."/>
            <person name="Kaster A.-K."/>
            <person name="Ovreas L."/>
            <person name="Rohde M."/>
            <person name="Galperin M.Y."/>
            <person name="Jogler C."/>
        </authorList>
    </citation>
    <scope>NUCLEOTIDE SEQUENCE [LARGE SCALE GENOMIC DNA]</scope>
    <source>
        <strain evidence="2 3">ElP</strain>
    </source>
</reference>
<dbReference type="PANTHER" id="PTHR30093">
    <property type="entry name" value="GENERAL SECRETION PATHWAY PROTEIN G"/>
    <property type="match status" value="1"/>
</dbReference>
<proteinExistence type="predicted"/>
<name>A0A518H6V4_9BACT</name>
<keyword evidence="3" id="KW-1185">Reference proteome</keyword>
<dbReference type="NCBIfam" id="TIGR02532">
    <property type="entry name" value="IV_pilin_GFxxxE"/>
    <property type="match status" value="1"/>
</dbReference>
<dbReference type="Pfam" id="PF07596">
    <property type="entry name" value="SBP_bac_10"/>
    <property type="match status" value="1"/>
</dbReference>
<dbReference type="Pfam" id="PF07963">
    <property type="entry name" value="N_methyl"/>
    <property type="match status" value="1"/>
</dbReference>
<dbReference type="PANTHER" id="PTHR30093:SF2">
    <property type="entry name" value="TYPE II SECRETION SYSTEM PROTEIN H"/>
    <property type="match status" value="1"/>
</dbReference>
<organism evidence="2 3">
    <name type="scientific">Tautonia plasticadhaerens</name>
    <dbReference type="NCBI Taxonomy" id="2527974"/>
    <lineage>
        <taxon>Bacteria</taxon>
        <taxon>Pseudomonadati</taxon>
        <taxon>Planctomycetota</taxon>
        <taxon>Planctomycetia</taxon>
        <taxon>Isosphaerales</taxon>
        <taxon>Isosphaeraceae</taxon>
        <taxon>Tautonia</taxon>
    </lineage>
</organism>
<dbReference type="InterPro" id="IPR045584">
    <property type="entry name" value="Pilin-like"/>
</dbReference>
<dbReference type="EMBL" id="CP036426">
    <property type="protein sequence ID" value="QDV36610.1"/>
    <property type="molecule type" value="Genomic_DNA"/>
</dbReference>
<dbReference type="OrthoDB" id="217153at2"/>
<sequence>MSRRKSAFTLIELLVVIAIIGVLIALLLPAVQAAREAARRAQCTNNLKQLGIALHTYHDALGSYPLGRTIPFDASYSPMARILPFVEQVAVAGAMNFDLPWSSAGNTTVSTAKLALLLCPSDTATVPNNWGGTNYRSNEGTSVVMWFGPNDEAGANVGMPAPNGVFFANSRYKAADLRDGLSNTAAFSEHVLGDFDNTLATQEADTFWPQTYPANADEAVQLCRDMDWRNLSYQRVSEVGAPWIYGYHSTTSYWHSGPPNSRSCMFPPSRIMTVANSRHPGGVNVCLADGSVRFVKDTVAIAAWRALGTRNGGEVISADAL</sequence>
<evidence type="ECO:0000313" key="2">
    <source>
        <dbReference type="EMBL" id="QDV36610.1"/>
    </source>
</evidence>
<protein>
    <submittedName>
        <fullName evidence="2">Type II secretion system protein G</fullName>
    </submittedName>
</protein>
<dbReference type="SUPFAM" id="SSF54523">
    <property type="entry name" value="Pili subunits"/>
    <property type="match status" value="1"/>
</dbReference>
<dbReference type="RefSeq" id="WP_145273146.1">
    <property type="nucleotide sequence ID" value="NZ_CP036426.1"/>
</dbReference>
<feature type="domain" description="DUF1559" evidence="1">
    <location>
        <begin position="32"/>
        <end position="300"/>
    </location>
</feature>
<evidence type="ECO:0000259" key="1">
    <source>
        <dbReference type="Pfam" id="PF07596"/>
    </source>
</evidence>
<dbReference type="Gene3D" id="3.30.700.10">
    <property type="entry name" value="Glycoprotein, Type 4 Pilin"/>
    <property type="match status" value="1"/>
</dbReference>